<evidence type="ECO:0000313" key="3">
    <source>
        <dbReference type="Proteomes" id="UP000239720"/>
    </source>
</evidence>
<dbReference type="Proteomes" id="UP000239720">
    <property type="component" value="Unassembled WGS sequence"/>
</dbReference>
<reference evidence="2 3" key="1">
    <citation type="journal article" date="2018" name="Syst. Appl. Microbiol.">
        <title>Characterization and high-quality draft genome sequence of Herbivorax saccincola A7, an anaerobic, alkaliphilic, thermophilic, cellulolytic, and xylanolytic bacterium.</title>
        <authorList>
            <person name="Aikawa S."/>
            <person name="Baramee S."/>
            <person name="Sermsathanaswadi J."/>
            <person name="Thianheng P."/>
            <person name="Tachaapaikoon C."/>
            <person name="Shikata A."/>
            <person name="Waeonukul R."/>
            <person name="Pason P."/>
            <person name="Ratanakhanokchai K."/>
            <person name="Kosugi A."/>
        </authorList>
    </citation>
    <scope>NUCLEOTIDE SEQUENCE [LARGE SCALE GENOMIC DNA]</scope>
    <source>
        <strain evidence="2 3">A7</strain>
    </source>
</reference>
<keyword evidence="1" id="KW-0472">Membrane</keyword>
<sequence length="71" mass="6326">MNIDGGINWGVVAAGAGIVGLGLAIAATGGLATVPVAVILGAGTAGEIAVAGAAFGCAAVGGYGMGTGLVN</sequence>
<dbReference type="EMBL" id="NEMB01000003">
    <property type="protein sequence ID" value="PQQ68396.1"/>
    <property type="molecule type" value="Genomic_DNA"/>
</dbReference>
<accession>A0A2S8RF33</accession>
<keyword evidence="1" id="KW-1133">Transmembrane helix</keyword>
<comment type="caution">
    <text evidence="2">The sequence shown here is derived from an EMBL/GenBank/DDBJ whole genome shotgun (WGS) entry which is preliminary data.</text>
</comment>
<evidence type="ECO:0000256" key="1">
    <source>
        <dbReference type="SAM" id="Phobius"/>
    </source>
</evidence>
<proteinExistence type="predicted"/>
<keyword evidence="1" id="KW-0812">Transmembrane</keyword>
<feature type="transmembrane region" description="Helical" evidence="1">
    <location>
        <begin position="12"/>
        <end position="42"/>
    </location>
</feature>
<evidence type="ECO:0000313" key="2">
    <source>
        <dbReference type="EMBL" id="PQQ68396.1"/>
    </source>
</evidence>
<feature type="transmembrane region" description="Helical" evidence="1">
    <location>
        <begin position="48"/>
        <end position="70"/>
    </location>
</feature>
<gene>
    <name evidence="2" type="ORF">B9R14_16305</name>
</gene>
<protein>
    <submittedName>
        <fullName evidence="2">Uncharacterized protein</fullName>
    </submittedName>
</protein>
<dbReference type="AlphaFoldDB" id="A0A2S8RF33"/>
<name>A0A2S8RF33_9FIRM</name>
<organism evidence="2 3">
    <name type="scientific">Acetivibrio saccincola</name>
    <dbReference type="NCBI Taxonomy" id="1677857"/>
    <lineage>
        <taxon>Bacteria</taxon>
        <taxon>Bacillati</taxon>
        <taxon>Bacillota</taxon>
        <taxon>Clostridia</taxon>
        <taxon>Eubacteriales</taxon>
        <taxon>Oscillospiraceae</taxon>
        <taxon>Acetivibrio</taxon>
    </lineage>
</organism>